<dbReference type="EMBL" id="LVCJ01000061">
    <property type="protein sequence ID" value="OAL31708.1"/>
    <property type="molecule type" value="Genomic_DNA"/>
</dbReference>
<dbReference type="PANTHER" id="PTHR37534">
    <property type="entry name" value="TRANSCRIPTIONAL ACTIVATOR PROTEIN UGA3"/>
    <property type="match status" value="1"/>
</dbReference>
<dbReference type="InterPro" id="IPR021858">
    <property type="entry name" value="Fun_TF"/>
</dbReference>
<name>A0A178CPB8_9EURO</name>
<evidence type="ECO:0000256" key="3">
    <source>
        <dbReference type="SAM" id="MobiDB-lite"/>
    </source>
</evidence>
<dbReference type="GeneID" id="34591509"/>
<organism evidence="4 5">
    <name type="scientific">Fonsecaea nubica</name>
    <dbReference type="NCBI Taxonomy" id="856822"/>
    <lineage>
        <taxon>Eukaryota</taxon>
        <taxon>Fungi</taxon>
        <taxon>Dikarya</taxon>
        <taxon>Ascomycota</taxon>
        <taxon>Pezizomycotina</taxon>
        <taxon>Eurotiomycetes</taxon>
        <taxon>Chaetothyriomycetidae</taxon>
        <taxon>Chaetothyriales</taxon>
        <taxon>Herpotrichiellaceae</taxon>
        <taxon>Fonsecaea</taxon>
    </lineage>
</organism>
<feature type="compositionally biased region" description="Polar residues" evidence="3">
    <location>
        <begin position="27"/>
        <end position="49"/>
    </location>
</feature>
<evidence type="ECO:0000313" key="4">
    <source>
        <dbReference type="EMBL" id="OAL31708.1"/>
    </source>
</evidence>
<reference evidence="4 5" key="1">
    <citation type="submission" date="2016-03" db="EMBL/GenBank/DDBJ databases">
        <title>The draft genome sequence of Fonsecaea nubica causative agent of cutaneous subcutaneous infection in human host.</title>
        <authorList>
            <person name="Costa F."/>
            <person name="Sybren D.H."/>
            <person name="Raittz R.T."/>
            <person name="Weiss V.A."/>
            <person name="Leao A.C."/>
            <person name="Gomes R."/>
            <person name="De Souza E.M."/>
            <person name="Pedrosa F.O."/>
            <person name="Steffens M.B."/>
            <person name="Bombassaro A."/>
            <person name="Tadra-Sfeir M.Z."/>
            <person name="Moreno L.F."/>
            <person name="Najafzadeh M.J."/>
            <person name="Felipe M.S."/>
            <person name="Teixeira M."/>
            <person name="Sun J."/>
            <person name="Xi L."/>
            <person name="Castro M.A."/>
            <person name="Vicente V.A."/>
        </authorList>
    </citation>
    <scope>NUCLEOTIDE SEQUENCE [LARGE SCALE GENOMIC DNA]</scope>
    <source>
        <strain evidence="4 5">CBS 269.64</strain>
    </source>
</reference>
<dbReference type="Proteomes" id="UP000185904">
    <property type="component" value="Unassembled WGS sequence"/>
</dbReference>
<dbReference type="CDD" id="cd12148">
    <property type="entry name" value="fungal_TF_MHR"/>
    <property type="match status" value="1"/>
</dbReference>
<evidence type="ECO:0000256" key="1">
    <source>
        <dbReference type="ARBA" id="ARBA00004123"/>
    </source>
</evidence>
<dbReference type="GO" id="GO:0005634">
    <property type="term" value="C:nucleus"/>
    <property type="evidence" value="ECO:0007669"/>
    <property type="project" value="UniProtKB-SubCell"/>
</dbReference>
<dbReference type="GO" id="GO:0000976">
    <property type="term" value="F:transcription cis-regulatory region binding"/>
    <property type="evidence" value="ECO:0007669"/>
    <property type="project" value="TreeGrafter"/>
</dbReference>
<protein>
    <recommendedName>
        <fullName evidence="6">Transcription factor domain-containing protein</fullName>
    </recommendedName>
</protein>
<accession>A0A178CPB8</accession>
<gene>
    <name evidence="4" type="ORF">AYO20_08101</name>
</gene>
<dbReference type="GO" id="GO:0045944">
    <property type="term" value="P:positive regulation of transcription by RNA polymerase II"/>
    <property type="evidence" value="ECO:0007669"/>
    <property type="project" value="TreeGrafter"/>
</dbReference>
<dbReference type="OrthoDB" id="4131999at2759"/>
<dbReference type="RefSeq" id="XP_022497638.1">
    <property type="nucleotide sequence ID" value="XM_022646382.1"/>
</dbReference>
<dbReference type="GO" id="GO:0003700">
    <property type="term" value="F:DNA-binding transcription factor activity"/>
    <property type="evidence" value="ECO:0007669"/>
    <property type="project" value="TreeGrafter"/>
</dbReference>
<keyword evidence="5" id="KW-1185">Reference proteome</keyword>
<dbReference type="AlphaFoldDB" id="A0A178CPB8"/>
<evidence type="ECO:0000256" key="2">
    <source>
        <dbReference type="ARBA" id="ARBA00023242"/>
    </source>
</evidence>
<proteinExistence type="predicted"/>
<feature type="region of interest" description="Disordered" evidence="3">
    <location>
        <begin position="27"/>
        <end position="69"/>
    </location>
</feature>
<dbReference type="Pfam" id="PF11951">
    <property type="entry name" value="Fungal_trans_2"/>
    <property type="match status" value="1"/>
</dbReference>
<evidence type="ECO:0008006" key="6">
    <source>
        <dbReference type="Google" id="ProtNLM"/>
    </source>
</evidence>
<evidence type="ECO:0000313" key="5">
    <source>
        <dbReference type="Proteomes" id="UP000185904"/>
    </source>
</evidence>
<keyword evidence="2" id="KW-0539">Nucleus</keyword>
<comment type="subcellular location">
    <subcellularLocation>
        <location evidence="1">Nucleus</location>
    </subcellularLocation>
</comment>
<dbReference type="PANTHER" id="PTHR37534:SF25">
    <property type="entry name" value="ZN(II)2CYS6 TRANSCRIPTION FACTOR (EUROFUNG)"/>
    <property type="match status" value="1"/>
</dbReference>
<sequence>MQRFQQPRDKKGASLVTFLTDSTVEDLLSQQASPQQQNDELSTGGSKDSSPMLGAGDTTSLYQIAPNGPPSDALQCPAVDLSFPEEETSLETSLDFMRLIGFATNTSSISSDAGMSCDPRRNEVDSGQAGERSSCLIKDRTEAHLLRHFCQTLAPWFDVTDSNRHFQLEVPKRASNCEVLMNAIFALSALHLSRVSSLRPSIAEDYHSRCNIQLIPLLNDERCVTNDNVLATVVILRKYEELNVVITGQDHGHHLMGVSALFSSPDCPLGEGLSQAAFWQFVRQDIYMSLPKRQPPRTPISIEPPLTNDTTRPECHWANRMVWVTVAIMTLCFGDEPPDSVTYDDHVQKVKEWYENKPTSFTPMFYRGRSIEDGRYFPEIWLSDPWHAATGWQYYHLAKILLALYNPSLQRPGAGLKYQRAHLEMERDVLEHARLACGIASSNDFVTTRFTLCAILLTCGGWFRSPPEQEAIIDLLSATGKESGWPTESVIEALKESWVME</sequence>
<comment type="caution">
    <text evidence="4">The sequence shown here is derived from an EMBL/GenBank/DDBJ whole genome shotgun (WGS) entry which is preliminary data.</text>
</comment>